<dbReference type="AlphaFoldDB" id="A0A2K8UEY6"/>
<proteinExistence type="predicted"/>
<keyword evidence="2" id="KW-1185">Reference proteome</keyword>
<dbReference type="Proteomes" id="UP000232638">
    <property type="component" value="Chromosome"/>
</dbReference>
<dbReference type="KEGG" id="tsy:THSYN_26110"/>
<gene>
    <name evidence="1" type="ORF">THSYN_26110</name>
</gene>
<sequence length="63" mass="7089">MDPAHFDLNDIEHEPTDEQLAALMESVAEEARRRGDLARRISMERLQAALDAAMPCSATHERV</sequence>
<accession>A0A2K8UEY6</accession>
<dbReference type="OrthoDB" id="9949916at2"/>
<protein>
    <submittedName>
        <fullName evidence="1">Uncharacterized protein</fullName>
    </submittedName>
</protein>
<name>A0A2K8UEY6_9GAMM</name>
<evidence type="ECO:0000313" key="2">
    <source>
        <dbReference type="Proteomes" id="UP000232638"/>
    </source>
</evidence>
<dbReference type="RefSeq" id="WP_100921735.1">
    <property type="nucleotide sequence ID" value="NZ_CP020370.1"/>
</dbReference>
<dbReference type="EMBL" id="CP020370">
    <property type="protein sequence ID" value="AUB84067.1"/>
    <property type="molecule type" value="Genomic_DNA"/>
</dbReference>
<organism evidence="1 2">
    <name type="scientific">Candidatus Thiodictyon syntrophicum</name>
    <dbReference type="NCBI Taxonomy" id="1166950"/>
    <lineage>
        <taxon>Bacteria</taxon>
        <taxon>Pseudomonadati</taxon>
        <taxon>Pseudomonadota</taxon>
        <taxon>Gammaproteobacteria</taxon>
        <taxon>Chromatiales</taxon>
        <taxon>Chromatiaceae</taxon>
        <taxon>Thiodictyon</taxon>
    </lineage>
</organism>
<evidence type="ECO:0000313" key="1">
    <source>
        <dbReference type="EMBL" id="AUB84067.1"/>
    </source>
</evidence>
<reference evidence="1 2" key="1">
    <citation type="submission" date="2017-03" db="EMBL/GenBank/DDBJ databases">
        <title>Complete genome sequence of Candidatus 'Thiodictyon syntrophicum' sp. nov. strain Cad16T, a photolithoautotroph purple sulfur bacterium isolated from an alpine meromictic lake.</title>
        <authorList>
            <person name="Luedin S.M."/>
            <person name="Pothier J.F."/>
            <person name="Danza F."/>
            <person name="Storelli N."/>
            <person name="Wittwer M."/>
            <person name="Tonolla M."/>
        </authorList>
    </citation>
    <scope>NUCLEOTIDE SEQUENCE [LARGE SCALE GENOMIC DNA]</scope>
    <source>
        <strain evidence="1 2">Cad16T</strain>
    </source>
</reference>